<dbReference type="PANTHER" id="PTHR33162:SF1">
    <property type="entry name" value="SEC-INDEPENDENT PROTEIN TRANSLOCASE PROTEIN TATA, CHLOROPLASTIC"/>
    <property type="match status" value="1"/>
</dbReference>
<accession>A0AAP0JP71</accession>
<evidence type="ECO:0000256" key="2">
    <source>
        <dbReference type="ARBA" id="ARBA00022448"/>
    </source>
</evidence>
<evidence type="ECO:0000256" key="5">
    <source>
        <dbReference type="ARBA" id="ARBA00022989"/>
    </source>
</evidence>
<keyword evidence="3 10" id="KW-0812">Transmembrane</keyword>
<dbReference type="InterPro" id="IPR003369">
    <property type="entry name" value="TatA/B/E"/>
</dbReference>
<evidence type="ECO:0008006" key="13">
    <source>
        <dbReference type="Google" id="ProtNLM"/>
    </source>
</evidence>
<dbReference type="AlphaFoldDB" id="A0AAP0JP71"/>
<name>A0AAP0JP71_9MAGN</name>
<dbReference type="NCBIfam" id="TIGR01411">
    <property type="entry name" value="tatAE"/>
    <property type="match status" value="1"/>
</dbReference>
<dbReference type="NCBIfam" id="NF011429">
    <property type="entry name" value="PRK14857.1"/>
    <property type="match status" value="1"/>
</dbReference>
<evidence type="ECO:0000256" key="4">
    <source>
        <dbReference type="ARBA" id="ARBA00022927"/>
    </source>
</evidence>
<keyword evidence="5 10" id="KW-1133">Transmembrane helix</keyword>
<reference evidence="11 12" key="1">
    <citation type="submission" date="2024-01" db="EMBL/GenBank/DDBJ databases">
        <title>Genome assemblies of Stephania.</title>
        <authorList>
            <person name="Yang L."/>
        </authorList>
    </citation>
    <scope>NUCLEOTIDE SEQUENCE [LARGE SCALE GENOMIC DNA]</scope>
    <source>
        <strain evidence="11">QJT</strain>
        <tissue evidence="11">Leaf</tissue>
    </source>
</reference>
<proteinExistence type="inferred from homology"/>
<gene>
    <name evidence="11" type="ORF">Sjap_008216</name>
</gene>
<dbReference type="InterPro" id="IPR006312">
    <property type="entry name" value="TatA/E"/>
</dbReference>
<evidence type="ECO:0000256" key="1">
    <source>
        <dbReference type="ARBA" id="ARBA00004581"/>
    </source>
</evidence>
<sequence>MEICYSSSSSATLTGASIPIRPSPPRILQQSFSSASFLFFNNGLRTHDSIISNSKRSNTLILSRNRRGTCRSMFGLGMPEIAVIAGVATLVFGPKKLPEIGRTLGQTLKSFQKAAKEFESELKKESELAVEPALSEESIDLSGKDNKEDVKVPTTVESL</sequence>
<feature type="compositionally biased region" description="Basic and acidic residues" evidence="9">
    <location>
        <begin position="142"/>
        <end position="151"/>
    </location>
</feature>
<evidence type="ECO:0000313" key="12">
    <source>
        <dbReference type="Proteomes" id="UP001417504"/>
    </source>
</evidence>
<evidence type="ECO:0000256" key="3">
    <source>
        <dbReference type="ARBA" id="ARBA00022692"/>
    </source>
</evidence>
<dbReference type="EMBL" id="JBBNAE010000003">
    <property type="protein sequence ID" value="KAK9137622.1"/>
    <property type="molecule type" value="Genomic_DNA"/>
</dbReference>
<dbReference type="GO" id="GO:0009535">
    <property type="term" value="C:chloroplast thylakoid membrane"/>
    <property type="evidence" value="ECO:0007669"/>
    <property type="project" value="UniProtKB-SubCell"/>
</dbReference>
<keyword evidence="6" id="KW-0811">Translocation</keyword>
<evidence type="ECO:0000256" key="7">
    <source>
        <dbReference type="ARBA" id="ARBA00023136"/>
    </source>
</evidence>
<evidence type="ECO:0000256" key="10">
    <source>
        <dbReference type="SAM" id="Phobius"/>
    </source>
</evidence>
<dbReference type="Pfam" id="PF02416">
    <property type="entry name" value="TatA_B_E"/>
    <property type="match status" value="1"/>
</dbReference>
<dbReference type="PRINTS" id="PR01506">
    <property type="entry name" value="TATBPROTEIN"/>
</dbReference>
<keyword evidence="2" id="KW-0813">Transport</keyword>
<keyword evidence="7 10" id="KW-0472">Membrane</keyword>
<dbReference type="GO" id="GO:0006886">
    <property type="term" value="P:intracellular protein transport"/>
    <property type="evidence" value="ECO:0007669"/>
    <property type="project" value="UniProtKB-ARBA"/>
</dbReference>
<feature type="transmembrane region" description="Helical" evidence="10">
    <location>
        <begin position="73"/>
        <end position="93"/>
    </location>
</feature>
<evidence type="ECO:0000256" key="6">
    <source>
        <dbReference type="ARBA" id="ARBA00023010"/>
    </source>
</evidence>
<dbReference type="NCBIfam" id="NF011430">
    <property type="entry name" value="PRK14861.1"/>
    <property type="match status" value="1"/>
</dbReference>
<comment type="subcellular location">
    <subcellularLocation>
        <location evidence="1">Plastid</location>
        <location evidence="1">Chloroplast thylakoid membrane</location>
        <topology evidence="1">Single-pass membrane protein</topology>
    </subcellularLocation>
</comment>
<keyword evidence="4" id="KW-0653">Protein transport</keyword>
<dbReference type="PANTHER" id="PTHR33162">
    <property type="entry name" value="SEC-INDEPENDENT PROTEIN TRANSLOCASE PROTEIN TATA, CHLOROPLASTIC"/>
    <property type="match status" value="1"/>
</dbReference>
<organism evidence="11 12">
    <name type="scientific">Stephania japonica</name>
    <dbReference type="NCBI Taxonomy" id="461633"/>
    <lineage>
        <taxon>Eukaryota</taxon>
        <taxon>Viridiplantae</taxon>
        <taxon>Streptophyta</taxon>
        <taxon>Embryophyta</taxon>
        <taxon>Tracheophyta</taxon>
        <taxon>Spermatophyta</taxon>
        <taxon>Magnoliopsida</taxon>
        <taxon>Ranunculales</taxon>
        <taxon>Menispermaceae</taxon>
        <taxon>Menispermoideae</taxon>
        <taxon>Cissampelideae</taxon>
        <taxon>Stephania</taxon>
    </lineage>
</organism>
<evidence type="ECO:0000313" key="11">
    <source>
        <dbReference type="EMBL" id="KAK9137622.1"/>
    </source>
</evidence>
<dbReference type="HAMAP" id="MF_00236">
    <property type="entry name" value="TatA_E"/>
    <property type="match status" value="1"/>
</dbReference>
<comment type="function">
    <text evidence="8">Part of the twin-arginine translocation (Tat) system that transports large folded proteins containing a characteristic twin-arginine motif in their signal peptide across the thylakoid membrane. Involved in delta pH-dependent protein transport required for chloroplast development, especially thylakoid membrane formation. TATC and TATB mediate precursor recognition, whereas TATA facilitates translocation.</text>
</comment>
<dbReference type="Gene3D" id="1.20.5.3310">
    <property type="match status" value="1"/>
</dbReference>
<feature type="region of interest" description="Disordered" evidence="9">
    <location>
        <begin position="133"/>
        <end position="159"/>
    </location>
</feature>
<evidence type="ECO:0000256" key="8">
    <source>
        <dbReference type="ARBA" id="ARBA00025340"/>
    </source>
</evidence>
<protein>
    <recommendedName>
        <fullName evidence="13">Sec-independent protein translocase protein TATA, chloroplastic</fullName>
    </recommendedName>
</protein>
<evidence type="ECO:0000256" key="9">
    <source>
        <dbReference type="SAM" id="MobiDB-lite"/>
    </source>
</evidence>
<dbReference type="GO" id="GO:0043953">
    <property type="term" value="P:protein transport by the Tat complex"/>
    <property type="evidence" value="ECO:0007669"/>
    <property type="project" value="InterPro"/>
</dbReference>
<dbReference type="Proteomes" id="UP001417504">
    <property type="component" value="Unassembled WGS sequence"/>
</dbReference>
<comment type="caution">
    <text evidence="11">The sequence shown here is derived from an EMBL/GenBank/DDBJ whole genome shotgun (WGS) entry which is preliminary data.</text>
</comment>
<keyword evidence="12" id="KW-1185">Reference proteome</keyword>